<dbReference type="STRING" id="1110502.TMO_2183"/>
<feature type="region of interest" description="Disordered" evidence="1">
    <location>
        <begin position="1"/>
        <end position="27"/>
    </location>
</feature>
<evidence type="ECO:0000313" key="3">
    <source>
        <dbReference type="EMBL" id="AFK54021.1"/>
    </source>
</evidence>
<dbReference type="Gene3D" id="3.40.30.10">
    <property type="entry name" value="Glutaredoxin"/>
    <property type="match status" value="1"/>
</dbReference>
<dbReference type="PANTHER" id="PTHR13887">
    <property type="entry name" value="GLUTATHIONE S-TRANSFERASE KAPPA"/>
    <property type="match status" value="1"/>
</dbReference>
<sequence length="262" mass="27921">MTSMADAGVCSEGCTTETRRASSETGLPGPRLELSVVSDTICPWCYVGKRRIERAIEALAAEGLGISLRWLPFELNPEMPTAGMDRRTYRAAKFGSWERSQALDAQVAAEGAREGIAFRHDRITRTPNTRASHRLIWLAGEVGGSALQNRVVEALFAAYFHEGRDIGDKVVLADIGTSAGLDEARVLALLDGDDGLADVIGHEMAARSLGVSGVPTVMVGDLVLFSGAQRTPLVVRALRELATAPQTPAVAPGAEDRADARP</sequence>
<proteinExistence type="predicted"/>
<dbReference type="EMBL" id="CP003236">
    <property type="protein sequence ID" value="AFK54021.1"/>
    <property type="molecule type" value="Genomic_DNA"/>
</dbReference>
<dbReference type="PANTHER" id="PTHR13887:SF41">
    <property type="entry name" value="THIOREDOXIN SUPERFAMILY PROTEIN"/>
    <property type="match status" value="1"/>
</dbReference>
<dbReference type="InterPro" id="IPR036249">
    <property type="entry name" value="Thioredoxin-like_sf"/>
</dbReference>
<name>I3TMN3_TISMK</name>
<evidence type="ECO:0000256" key="1">
    <source>
        <dbReference type="SAM" id="MobiDB-lite"/>
    </source>
</evidence>
<evidence type="ECO:0000313" key="4">
    <source>
        <dbReference type="Proteomes" id="UP000005258"/>
    </source>
</evidence>
<dbReference type="SUPFAM" id="SSF52833">
    <property type="entry name" value="Thioredoxin-like"/>
    <property type="match status" value="1"/>
</dbReference>
<dbReference type="GO" id="GO:0016491">
    <property type="term" value="F:oxidoreductase activity"/>
    <property type="evidence" value="ECO:0007669"/>
    <property type="project" value="InterPro"/>
</dbReference>
<keyword evidence="4" id="KW-1185">Reference proteome</keyword>
<dbReference type="Proteomes" id="UP000005258">
    <property type="component" value="Chromosome"/>
</dbReference>
<protein>
    <submittedName>
        <fullName evidence="3">DSBA oxidoreductase</fullName>
    </submittedName>
</protein>
<organism evidence="3 4">
    <name type="scientific">Tistrella mobilis (strain KA081020-065)</name>
    <dbReference type="NCBI Taxonomy" id="1110502"/>
    <lineage>
        <taxon>Bacteria</taxon>
        <taxon>Pseudomonadati</taxon>
        <taxon>Pseudomonadota</taxon>
        <taxon>Alphaproteobacteria</taxon>
        <taxon>Geminicoccales</taxon>
        <taxon>Geminicoccaceae</taxon>
        <taxon>Tistrella</taxon>
    </lineage>
</organism>
<dbReference type="Pfam" id="PF01323">
    <property type="entry name" value="DSBA"/>
    <property type="match status" value="1"/>
</dbReference>
<evidence type="ECO:0000259" key="2">
    <source>
        <dbReference type="Pfam" id="PF01323"/>
    </source>
</evidence>
<gene>
    <name evidence="3" type="primary">ywbO</name>
    <name evidence="3" type="ordered locus">TMO_2183</name>
</gene>
<dbReference type="RefSeq" id="WP_014745698.1">
    <property type="nucleotide sequence ID" value="NC_017956.1"/>
</dbReference>
<dbReference type="HOGENOM" id="CLU_069253_0_4_5"/>
<dbReference type="PATRIC" id="fig|1110502.3.peg.2246"/>
<reference evidence="3 4" key="1">
    <citation type="journal article" date="2012" name="J. Am. Chem. Soc.">
        <title>Bacterial biosynthesis and maturation of the didemnin anti-cancer agents.</title>
        <authorList>
            <person name="Xu Y."/>
            <person name="Kersten R.D."/>
            <person name="Nam S.J."/>
            <person name="Lu L."/>
            <person name="Al-Suwailem A.M."/>
            <person name="Zheng H."/>
            <person name="Fenical W."/>
            <person name="Dorrestein P.C."/>
            <person name="Moore B.S."/>
            <person name="Qian P.Y."/>
        </authorList>
    </citation>
    <scope>NUCLEOTIDE SEQUENCE [LARGE SCALE GENOMIC DNA]</scope>
    <source>
        <strain evidence="3 4">KA081020-065</strain>
    </source>
</reference>
<dbReference type="eggNOG" id="COG2761">
    <property type="taxonomic scope" value="Bacteria"/>
</dbReference>
<accession>I3TMN3</accession>
<dbReference type="CDD" id="cd03024">
    <property type="entry name" value="DsbA_FrnE"/>
    <property type="match status" value="1"/>
</dbReference>
<dbReference type="KEGG" id="tmo:TMO_2183"/>
<dbReference type="AlphaFoldDB" id="I3TMN3"/>
<dbReference type="InterPro" id="IPR001853">
    <property type="entry name" value="DSBA-like_thioredoxin_dom"/>
</dbReference>
<feature type="domain" description="DSBA-like thioredoxin" evidence="2">
    <location>
        <begin position="34"/>
        <end position="238"/>
    </location>
</feature>